<dbReference type="FunFam" id="3.30.565.10:FF:000010">
    <property type="entry name" value="Sensor histidine kinase RcsC"/>
    <property type="match status" value="1"/>
</dbReference>
<feature type="domain" description="Response regulatory" evidence="14">
    <location>
        <begin position="708"/>
        <end position="827"/>
    </location>
</feature>
<dbReference type="CDD" id="cd17546">
    <property type="entry name" value="REC_hyHK_CKI1_RcsC-like"/>
    <property type="match status" value="1"/>
</dbReference>
<feature type="domain" description="Histidine kinase" evidence="13">
    <location>
        <begin position="462"/>
        <end position="683"/>
    </location>
</feature>
<dbReference type="Gene3D" id="3.30.565.10">
    <property type="entry name" value="Histidine kinase-like ATPase, C-terminal domain"/>
    <property type="match status" value="1"/>
</dbReference>
<dbReference type="CDD" id="cd00082">
    <property type="entry name" value="HisKA"/>
    <property type="match status" value="1"/>
</dbReference>
<comment type="subunit">
    <text evidence="9">At low DSF concentrations, interacts with RpfF.</text>
</comment>
<dbReference type="RefSeq" id="WP_160959839.1">
    <property type="nucleotide sequence ID" value="NZ_WVUD01000008.1"/>
</dbReference>
<dbReference type="SUPFAM" id="SSF55874">
    <property type="entry name" value="ATPase domain of HSP90 chaperone/DNA topoisomerase II/histidine kinase"/>
    <property type="match status" value="1"/>
</dbReference>
<evidence type="ECO:0000256" key="9">
    <source>
        <dbReference type="ARBA" id="ARBA00064003"/>
    </source>
</evidence>
<evidence type="ECO:0000256" key="1">
    <source>
        <dbReference type="ARBA" id="ARBA00000085"/>
    </source>
</evidence>
<sequence length="836" mass="91681">MADTKDIAHDLFLLLLNLAQFSDRKLVIRVFTEAVDALWPGLCLAYTADPAQDAAATLNLDTMTAHYGGFLVQGDMAALPAQQHQLLGNAVSMLALLLERLEQQQQLQDKQNDLAEQIAERTSQLEARNSELEREVTQRRQAEDAIRRNEDWLLGLVHILQHPFTCSQDFLDFTLDEAIRLTGSKFGYLYHYDEAHRRFLLNSWTKDVMEACTITSPETSYALDETGLWGEAVRQRKPIIVNDFHAPNPFKRGYPPGHAPLHSFMTIPIFKGETIVAVVGVANKNGAYTPTDVCQLTLLMDSVWRILDRDKAETALWEREAQLASLSDNLPNGMVYQLDFGAAGNERRFTYVSAGVAALHGVSPAQALADAQCLYGQISDQDRRIIVEREALALEHMSIFSAEVRVTMPSGETRWRYFTSAPRRLLSSHIVWDGIEIDIEDLIKARQAADSANKAKSEFLANMSHEIRTPLNGILGMLQLMGSTTLDDEQKEYLVTAVKSTVRLTRLLSDILDLSRVEAGLIVLRQAPFTLAGQREAALDIFALEAKEKGLALDFTLDARLPPCLVGDQSRLQQILFNLIGNAIKFTDTGGVRVEVTPLGLQNGLLRVLFAISDTGIGIADALLHTIFEPFTQAEGSYTRRFQGAGLGLSIVRKLVALLGGTLAVDSTEGVGTTMYLSLPFTLPNVLPGQAQKSTQQPEDDAGQGALRILFAEDDAVSLLAGKRLLEKSGYVVCTAVDGREALARLTEQPFDLILMDIQMPVMDGVAATRAIRAGRAGPDTADIPIIAMTAYAMTGDREKFLAAGMNGYVAKPVDIAELRAAITSLTAGKSPVCNI</sequence>
<proteinExistence type="predicted"/>
<dbReference type="GO" id="GO:0000155">
    <property type="term" value="F:phosphorelay sensor kinase activity"/>
    <property type="evidence" value="ECO:0007669"/>
    <property type="project" value="InterPro"/>
</dbReference>
<dbReference type="PROSITE" id="PS50110">
    <property type="entry name" value="RESPONSE_REGULATORY"/>
    <property type="match status" value="1"/>
</dbReference>
<comment type="caution">
    <text evidence="15">The sequence shown here is derived from an EMBL/GenBank/DDBJ whole genome shotgun (WGS) entry which is preliminary data.</text>
</comment>
<evidence type="ECO:0000256" key="3">
    <source>
        <dbReference type="ARBA" id="ARBA00022553"/>
    </source>
</evidence>
<organism evidence="15 16">
    <name type="scientific">Solidesulfovibrio aerotolerans</name>
    <dbReference type="NCBI Taxonomy" id="295255"/>
    <lineage>
        <taxon>Bacteria</taxon>
        <taxon>Pseudomonadati</taxon>
        <taxon>Thermodesulfobacteriota</taxon>
        <taxon>Desulfovibrionia</taxon>
        <taxon>Desulfovibrionales</taxon>
        <taxon>Desulfovibrionaceae</taxon>
        <taxon>Solidesulfovibrio</taxon>
    </lineage>
</organism>
<evidence type="ECO:0000256" key="5">
    <source>
        <dbReference type="ARBA" id="ARBA00022741"/>
    </source>
</evidence>
<gene>
    <name evidence="15" type="ORF">GTA51_07065</name>
</gene>
<dbReference type="Gene3D" id="3.30.450.20">
    <property type="entry name" value="PAS domain"/>
    <property type="match status" value="1"/>
</dbReference>
<dbReference type="Pfam" id="PF00072">
    <property type="entry name" value="Response_reg"/>
    <property type="match status" value="1"/>
</dbReference>
<evidence type="ECO:0000259" key="14">
    <source>
        <dbReference type="PROSITE" id="PS50110"/>
    </source>
</evidence>
<keyword evidence="3 11" id="KW-0597">Phosphoprotein</keyword>
<dbReference type="InterPro" id="IPR003594">
    <property type="entry name" value="HATPase_dom"/>
</dbReference>
<dbReference type="SUPFAM" id="SSF55785">
    <property type="entry name" value="PYP-like sensor domain (PAS domain)"/>
    <property type="match status" value="1"/>
</dbReference>
<dbReference type="OrthoDB" id="5437500at2"/>
<dbReference type="InterPro" id="IPR004358">
    <property type="entry name" value="Sig_transdc_His_kin-like_C"/>
</dbReference>
<dbReference type="FunFam" id="1.10.287.130:FF:000002">
    <property type="entry name" value="Two-component osmosensing histidine kinase"/>
    <property type="match status" value="1"/>
</dbReference>
<feature type="coiled-coil region" evidence="12">
    <location>
        <begin position="98"/>
        <end position="142"/>
    </location>
</feature>
<dbReference type="Proteomes" id="UP000482487">
    <property type="component" value="Unassembled WGS sequence"/>
</dbReference>
<evidence type="ECO:0000256" key="7">
    <source>
        <dbReference type="ARBA" id="ARBA00022840"/>
    </source>
</evidence>
<dbReference type="SMART" id="SM00065">
    <property type="entry name" value="GAF"/>
    <property type="match status" value="1"/>
</dbReference>
<dbReference type="PANTHER" id="PTHR45339:SF1">
    <property type="entry name" value="HYBRID SIGNAL TRANSDUCTION HISTIDINE KINASE J"/>
    <property type="match status" value="1"/>
</dbReference>
<dbReference type="SMART" id="SM00387">
    <property type="entry name" value="HATPase_c"/>
    <property type="match status" value="1"/>
</dbReference>
<dbReference type="SUPFAM" id="SSF55781">
    <property type="entry name" value="GAF domain-like"/>
    <property type="match status" value="1"/>
</dbReference>
<evidence type="ECO:0000256" key="12">
    <source>
        <dbReference type="SAM" id="Coils"/>
    </source>
</evidence>
<dbReference type="InterPro" id="IPR011006">
    <property type="entry name" value="CheY-like_superfamily"/>
</dbReference>
<keyword evidence="6" id="KW-0418">Kinase</keyword>
<dbReference type="PANTHER" id="PTHR45339">
    <property type="entry name" value="HYBRID SIGNAL TRANSDUCTION HISTIDINE KINASE J"/>
    <property type="match status" value="1"/>
</dbReference>
<dbReference type="InterPro" id="IPR036097">
    <property type="entry name" value="HisK_dim/P_sf"/>
</dbReference>
<comment type="catalytic activity">
    <reaction evidence="1">
        <text>ATP + protein L-histidine = ADP + protein N-phospho-L-histidine.</text>
        <dbReference type="EC" id="2.7.13.3"/>
    </reaction>
</comment>
<evidence type="ECO:0000256" key="8">
    <source>
        <dbReference type="ARBA" id="ARBA00023012"/>
    </source>
</evidence>
<dbReference type="SMART" id="SM00448">
    <property type="entry name" value="REC"/>
    <property type="match status" value="1"/>
</dbReference>
<evidence type="ECO:0000256" key="11">
    <source>
        <dbReference type="PROSITE-ProRule" id="PRU00169"/>
    </source>
</evidence>
<dbReference type="InterPro" id="IPR036890">
    <property type="entry name" value="HATPase_C_sf"/>
</dbReference>
<keyword evidence="7" id="KW-0067">ATP-binding</keyword>
<dbReference type="PRINTS" id="PR00344">
    <property type="entry name" value="BCTRLSENSOR"/>
</dbReference>
<protein>
    <recommendedName>
        <fullName evidence="10">Sensory/regulatory protein RpfC</fullName>
        <ecNumber evidence="2">2.7.13.3</ecNumber>
    </recommendedName>
</protein>
<dbReference type="InterPro" id="IPR003661">
    <property type="entry name" value="HisK_dim/P_dom"/>
</dbReference>
<evidence type="ECO:0000259" key="13">
    <source>
        <dbReference type="PROSITE" id="PS50109"/>
    </source>
</evidence>
<evidence type="ECO:0000313" key="16">
    <source>
        <dbReference type="Proteomes" id="UP000482487"/>
    </source>
</evidence>
<dbReference type="EC" id="2.7.13.3" evidence="2"/>
<evidence type="ECO:0000256" key="4">
    <source>
        <dbReference type="ARBA" id="ARBA00022679"/>
    </source>
</evidence>
<keyword evidence="8" id="KW-0902">Two-component regulatory system</keyword>
<dbReference type="InterPro" id="IPR001789">
    <property type="entry name" value="Sig_transdc_resp-reg_receiver"/>
</dbReference>
<accession>A0A7C9N051</accession>
<evidence type="ECO:0000256" key="2">
    <source>
        <dbReference type="ARBA" id="ARBA00012438"/>
    </source>
</evidence>
<dbReference type="PROSITE" id="PS50109">
    <property type="entry name" value="HIS_KIN"/>
    <property type="match status" value="1"/>
</dbReference>
<name>A0A7C9N051_9BACT</name>
<dbReference type="SUPFAM" id="SSF47384">
    <property type="entry name" value="Homodimeric domain of signal transducing histidine kinase"/>
    <property type="match status" value="1"/>
</dbReference>
<keyword evidence="4" id="KW-0808">Transferase</keyword>
<dbReference type="Pfam" id="PF13185">
    <property type="entry name" value="GAF_2"/>
    <property type="match status" value="1"/>
</dbReference>
<feature type="modified residue" description="4-aspartylphosphate" evidence="11">
    <location>
        <position position="757"/>
    </location>
</feature>
<dbReference type="EMBL" id="WVUD01000008">
    <property type="protein sequence ID" value="MYL82897.1"/>
    <property type="molecule type" value="Genomic_DNA"/>
</dbReference>
<keyword evidence="12" id="KW-0175">Coiled coil</keyword>
<dbReference type="GO" id="GO:0005524">
    <property type="term" value="F:ATP binding"/>
    <property type="evidence" value="ECO:0007669"/>
    <property type="project" value="UniProtKB-KW"/>
</dbReference>
<dbReference type="SMART" id="SM00388">
    <property type="entry name" value="HisKA"/>
    <property type="match status" value="1"/>
</dbReference>
<evidence type="ECO:0000313" key="15">
    <source>
        <dbReference type="EMBL" id="MYL82897.1"/>
    </source>
</evidence>
<dbReference type="Gene3D" id="1.10.287.130">
    <property type="match status" value="1"/>
</dbReference>
<evidence type="ECO:0000256" key="10">
    <source>
        <dbReference type="ARBA" id="ARBA00068150"/>
    </source>
</evidence>
<dbReference type="Gene3D" id="3.30.450.40">
    <property type="match status" value="1"/>
</dbReference>
<dbReference type="InterPro" id="IPR029016">
    <property type="entry name" value="GAF-like_dom_sf"/>
</dbReference>
<dbReference type="InterPro" id="IPR035965">
    <property type="entry name" value="PAS-like_dom_sf"/>
</dbReference>
<keyword evidence="16" id="KW-1185">Reference proteome</keyword>
<dbReference type="SUPFAM" id="SSF52172">
    <property type="entry name" value="CheY-like"/>
    <property type="match status" value="1"/>
</dbReference>
<dbReference type="Gene3D" id="3.40.50.2300">
    <property type="match status" value="1"/>
</dbReference>
<dbReference type="AlphaFoldDB" id="A0A7C9N051"/>
<dbReference type="Pfam" id="PF02518">
    <property type="entry name" value="HATPase_c"/>
    <property type="match status" value="1"/>
</dbReference>
<dbReference type="InterPro" id="IPR003018">
    <property type="entry name" value="GAF"/>
</dbReference>
<keyword evidence="5" id="KW-0547">Nucleotide-binding</keyword>
<evidence type="ECO:0000256" key="6">
    <source>
        <dbReference type="ARBA" id="ARBA00022777"/>
    </source>
</evidence>
<dbReference type="CDD" id="cd16922">
    <property type="entry name" value="HATPase_EvgS-ArcB-TorS-like"/>
    <property type="match status" value="1"/>
</dbReference>
<dbReference type="InterPro" id="IPR005467">
    <property type="entry name" value="His_kinase_dom"/>
</dbReference>
<dbReference type="Pfam" id="PF00512">
    <property type="entry name" value="HisKA"/>
    <property type="match status" value="1"/>
</dbReference>
<reference evidence="15 16" key="1">
    <citation type="submission" date="2020-01" db="EMBL/GenBank/DDBJ databases">
        <title>Genome sequence of Desulfovibrio aerotolerans DSM 16695(T).</title>
        <authorList>
            <person name="Karnachuk O."/>
            <person name="Avakyan M."/>
            <person name="Mardanov A."/>
            <person name="Kadnikov V."/>
            <person name="Ravin N."/>
        </authorList>
    </citation>
    <scope>NUCLEOTIDE SEQUENCE [LARGE SCALE GENOMIC DNA]</scope>
    <source>
        <strain evidence="15 16">DSM 16695</strain>
    </source>
</reference>